<accession>A0A0S1XB63</accession>
<dbReference type="PANTHER" id="PTHR43717">
    <property type="entry name" value="ANAEROBIC NITRIC OXIDE REDUCTASE FLAVORUBREDOXIN"/>
    <property type="match status" value="1"/>
</dbReference>
<dbReference type="PANTHER" id="PTHR43717:SF1">
    <property type="entry name" value="ANAEROBIC NITRIC OXIDE REDUCTASE FLAVORUBREDOXIN"/>
    <property type="match status" value="1"/>
</dbReference>
<dbReference type="GO" id="GO:0010181">
    <property type="term" value="F:FMN binding"/>
    <property type="evidence" value="ECO:0007669"/>
    <property type="project" value="InterPro"/>
</dbReference>
<organism evidence="2 3">
    <name type="scientific">Thermococcus barophilus</name>
    <dbReference type="NCBI Taxonomy" id="55802"/>
    <lineage>
        <taxon>Archaea</taxon>
        <taxon>Methanobacteriati</taxon>
        <taxon>Methanobacteriota</taxon>
        <taxon>Thermococci</taxon>
        <taxon>Thermococcales</taxon>
        <taxon>Thermococcaceae</taxon>
        <taxon>Thermococcus</taxon>
    </lineage>
</organism>
<name>A0A0S1XB63_THEBA</name>
<dbReference type="AlphaFoldDB" id="A0A0S1XB63"/>
<dbReference type="InterPro" id="IPR001279">
    <property type="entry name" value="Metallo-B-lactamas"/>
</dbReference>
<dbReference type="PATRIC" id="fig|55802.8.peg.1018"/>
<dbReference type="Proteomes" id="UP000066042">
    <property type="component" value="Chromosome"/>
</dbReference>
<protein>
    <submittedName>
        <fullName evidence="2">Nitric oxide reductase</fullName>
        <ecNumber evidence="2">1.-.-.-</ecNumber>
    </submittedName>
</protein>
<proteinExistence type="predicted"/>
<dbReference type="InterPro" id="IPR036866">
    <property type="entry name" value="RibonucZ/Hydroxyglut_hydro"/>
</dbReference>
<dbReference type="Gene3D" id="3.40.50.360">
    <property type="match status" value="1"/>
</dbReference>
<dbReference type="InterPro" id="IPR016440">
    <property type="entry name" value="Rubredoxin-O_OxRdtase"/>
</dbReference>
<dbReference type="SUPFAM" id="SSF52218">
    <property type="entry name" value="Flavoproteins"/>
    <property type="match status" value="1"/>
</dbReference>
<dbReference type="EC" id="1.-.-.-" evidence="2"/>
<dbReference type="InterPro" id="IPR045761">
    <property type="entry name" value="ODP_dom"/>
</dbReference>
<dbReference type="PROSITE" id="PS50902">
    <property type="entry name" value="FLAVODOXIN_LIKE"/>
    <property type="match status" value="1"/>
</dbReference>
<dbReference type="CDD" id="cd07709">
    <property type="entry name" value="flavodiiron_proteins_MBL-fold"/>
    <property type="match status" value="1"/>
</dbReference>
<dbReference type="STRING" id="55802.TBCH5v1_1028"/>
<dbReference type="GeneID" id="26136294"/>
<gene>
    <name evidence="2" type="primary">fprA</name>
    <name evidence="2" type="ORF">TBCH5v1_1028</name>
</gene>
<dbReference type="InterPro" id="IPR029039">
    <property type="entry name" value="Flavoprotein-like_sf"/>
</dbReference>
<evidence type="ECO:0000313" key="3">
    <source>
        <dbReference type="Proteomes" id="UP000066042"/>
    </source>
</evidence>
<dbReference type="GO" id="GO:0009055">
    <property type="term" value="F:electron transfer activity"/>
    <property type="evidence" value="ECO:0007669"/>
    <property type="project" value="InterPro"/>
</dbReference>
<dbReference type="SUPFAM" id="SSF56281">
    <property type="entry name" value="Metallo-hydrolase/oxidoreductase"/>
    <property type="match status" value="1"/>
</dbReference>
<feature type="domain" description="Flavodoxin-like" evidence="1">
    <location>
        <begin position="248"/>
        <end position="385"/>
    </location>
</feature>
<dbReference type="InterPro" id="IPR008254">
    <property type="entry name" value="Flavodoxin/NO_synth"/>
</dbReference>
<dbReference type="EMBL" id="CP013050">
    <property type="protein sequence ID" value="ALM74971.1"/>
    <property type="molecule type" value="Genomic_DNA"/>
</dbReference>
<dbReference type="SMART" id="SM00849">
    <property type="entry name" value="Lactamase_B"/>
    <property type="match status" value="1"/>
</dbReference>
<dbReference type="Gene3D" id="3.60.15.10">
    <property type="entry name" value="Ribonuclease Z/Hydroxyacylglutathione hydrolase-like"/>
    <property type="match status" value="1"/>
</dbReference>
<dbReference type="RefSeq" id="WP_056933738.1">
    <property type="nucleotide sequence ID" value="NZ_CP013050.1"/>
</dbReference>
<dbReference type="GO" id="GO:0016491">
    <property type="term" value="F:oxidoreductase activity"/>
    <property type="evidence" value="ECO:0007669"/>
    <property type="project" value="UniProtKB-KW"/>
</dbReference>
<dbReference type="GO" id="GO:0046872">
    <property type="term" value="F:metal ion binding"/>
    <property type="evidence" value="ECO:0007669"/>
    <property type="project" value="InterPro"/>
</dbReference>
<evidence type="ECO:0000259" key="1">
    <source>
        <dbReference type="PROSITE" id="PS50902"/>
    </source>
</evidence>
<dbReference type="Pfam" id="PF19583">
    <property type="entry name" value="ODP"/>
    <property type="match status" value="1"/>
</dbReference>
<reference evidence="2 3" key="1">
    <citation type="journal article" date="2016" name="Genome Announc.">
        <title>Complete genome sequence of the hyperthermophilic and piezophilic archaeon Thermococcus barophilus Ch5, capable of growth at the expense of hydrogenogenesis from carbon monoxide and formate.</title>
        <authorList>
            <person name="Oger P."/>
            <person name="Sokolova T.G."/>
            <person name="Kozhevnikova D.A."/>
            <person name="Taranov E.A."/>
            <person name="Vannier P."/>
            <person name="Lee H.S."/>
            <person name="Kwon K.K."/>
            <person name="Kang S.G."/>
            <person name="Lee J.H."/>
            <person name="Bonch-Osmolovskaya E.A."/>
            <person name="Lebedinsky A.V."/>
        </authorList>
    </citation>
    <scope>NUCLEOTIDE SEQUENCE [LARGE SCALE GENOMIC DNA]</scope>
    <source>
        <strain evidence="3">Ch5</strain>
    </source>
</reference>
<evidence type="ECO:0000313" key="2">
    <source>
        <dbReference type="EMBL" id="ALM74971.1"/>
    </source>
</evidence>
<sequence>MKAVKIVEDVYWVGVKDWNRRIFDSLIPLPEGTSYNAYLVVGREKTALIDTVNPGFERELEEKINEIVDVADIDYIVMNHAEPDHSGAIPYLLERNKKVILIATEKGANMAKAYYDVPDERIMIVKDGDTVSLGGKTLRFIEAPWLHWPETMFTYLVEDKILFPCDFFGAHLAGGFYDDDVPDLLTHAQRYFGEIMMPFSAMAKKALKKIEGLEIKIIAPSHGPIYRNPRRIIEAYKKWSSGETKEKVIIAYVSMWGANETMVRELAALLTAEGIDVKVYNLVSSDIGEIAKDLVDSRVIVLAAPTVLGGAHPLAIYAAYLVKALRPPAKYAVIMGSYGWHGRSKDSLLEVLKGSNIELLGSLEVRARPKNEDYEKLRRLALLIQEKVRGDAE</sequence>
<dbReference type="PIRSF" id="PIRSF005243">
    <property type="entry name" value="ROO"/>
    <property type="match status" value="1"/>
</dbReference>
<keyword evidence="2" id="KW-0560">Oxidoreductase</keyword>